<accession>A0A7X0HUH1</accession>
<evidence type="ECO:0000313" key="3">
    <source>
        <dbReference type="Proteomes" id="UP000531594"/>
    </source>
</evidence>
<name>A0A7X0HUH1_9BACI</name>
<dbReference type="PROSITE" id="PS51257">
    <property type="entry name" value="PROKAR_LIPOPROTEIN"/>
    <property type="match status" value="1"/>
</dbReference>
<dbReference type="EMBL" id="JACHGK010000017">
    <property type="protein sequence ID" value="MBB6447105.1"/>
    <property type="molecule type" value="Genomic_DNA"/>
</dbReference>
<reference evidence="2 3" key="1">
    <citation type="submission" date="2020-08" db="EMBL/GenBank/DDBJ databases">
        <title>Genomic Encyclopedia of Type Strains, Phase IV (KMG-IV): sequencing the most valuable type-strain genomes for metagenomic binning, comparative biology and taxonomic classification.</title>
        <authorList>
            <person name="Goeker M."/>
        </authorList>
    </citation>
    <scope>NUCLEOTIDE SEQUENCE [LARGE SCALE GENOMIC DNA]</scope>
    <source>
        <strain evidence="2 3">DSM 5391</strain>
    </source>
</reference>
<evidence type="ECO:0000313" key="2">
    <source>
        <dbReference type="EMBL" id="MBB6447105.1"/>
    </source>
</evidence>
<comment type="caution">
    <text evidence="2">The sequence shown here is derived from an EMBL/GenBank/DDBJ whole genome shotgun (WGS) entry which is preliminary data.</text>
</comment>
<keyword evidence="3" id="KW-1185">Reference proteome</keyword>
<feature type="signal peptide" evidence="1">
    <location>
        <begin position="1"/>
        <end position="17"/>
    </location>
</feature>
<dbReference type="AlphaFoldDB" id="A0A7X0HUH1"/>
<proteinExistence type="predicted"/>
<dbReference type="Proteomes" id="UP000531594">
    <property type="component" value="Unassembled WGS sequence"/>
</dbReference>
<dbReference type="RefSeq" id="WP_184528749.1">
    <property type="nucleotide sequence ID" value="NZ_JACHGK010000017.1"/>
</dbReference>
<protein>
    <submittedName>
        <fullName evidence="2">Preprotein translocase subunit SecF</fullName>
    </submittedName>
</protein>
<gene>
    <name evidence="2" type="ORF">HNR53_003784</name>
</gene>
<sequence>MRKVLLVFMLLFLSACGVETSQKLKGEYKIEFHTEITNTKKIKATLSSIENKYDEVMGEYKVVTFNVENRSDQAIEVQALNIFADGKRINQGSASMSQEIKPGKKEECILTLQSYASSELPPIEEKIELELHIFSWSHDFSEDYDVEIKL</sequence>
<feature type="chain" id="PRO_5038496165" evidence="1">
    <location>
        <begin position="18"/>
        <end position="150"/>
    </location>
</feature>
<organism evidence="2 3">
    <name type="scientific">Bacillus benzoevorans</name>
    <dbReference type="NCBI Taxonomy" id="1456"/>
    <lineage>
        <taxon>Bacteria</taxon>
        <taxon>Bacillati</taxon>
        <taxon>Bacillota</taxon>
        <taxon>Bacilli</taxon>
        <taxon>Bacillales</taxon>
        <taxon>Bacillaceae</taxon>
        <taxon>Bacillus</taxon>
    </lineage>
</organism>
<keyword evidence="1" id="KW-0732">Signal</keyword>
<evidence type="ECO:0000256" key="1">
    <source>
        <dbReference type="SAM" id="SignalP"/>
    </source>
</evidence>